<accession>A0A8T1N335</accession>
<comment type="caution">
    <text evidence="2">The sequence shown here is derived from an EMBL/GenBank/DDBJ whole genome shotgun (WGS) entry which is preliminary data.</text>
</comment>
<dbReference type="Proteomes" id="UP000811609">
    <property type="component" value="Chromosome 16"/>
</dbReference>
<dbReference type="PANTHER" id="PTHR33670">
    <property type="entry name" value="SPLICING FACTOR, PROLINE- AND GLUTAMINE-RICH-LIKE"/>
    <property type="match status" value="1"/>
</dbReference>
<name>A0A8T1N335_CARIL</name>
<reference evidence="2" key="1">
    <citation type="submission" date="2020-12" db="EMBL/GenBank/DDBJ databases">
        <title>WGS assembly of Carya illinoinensis cv. Pawnee.</title>
        <authorList>
            <person name="Platts A."/>
            <person name="Shu S."/>
            <person name="Wright S."/>
            <person name="Barry K."/>
            <person name="Edger P."/>
            <person name="Pires J.C."/>
            <person name="Schmutz J."/>
        </authorList>
    </citation>
    <scope>NUCLEOTIDE SEQUENCE</scope>
    <source>
        <tissue evidence="2">Leaf</tissue>
    </source>
</reference>
<organism evidence="2 3">
    <name type="scientific">Carya illinoinensis</name>
    <name type="common">Pecan</name>
    <dbReference type="NCBI Taxonomy" id="32201"/>
    <lineage>
        <taxon>Eukaryota</taxon>
        <taxon>Viridiplantae</taxon>
        <taxon>Streptophyta</taxon>
        <taxon>Embryophyta</taxon>
        <taxon>Tracheophyta</taxon>
        <taxon>Spermatophyta</taxon>
        <taxon>Magnoliopsida</taxon>
        <taxon>eudicotyledons</taxon>
        <taxon>Gunneridae</taxon>
        <taxon>Pentapetalae</taxon>
        <taxon>rosids</taxon>
        <taxon>fabids</taxon>
        <taxon>Fagales</taxon>
        <taxon>Juglandaceae</taxon>
        <taxon>Carya</taxon>
    </lineage>
</organism>
<protein>
    <submittedName>
        <fullName evidence="2">Uncharacterized protein</fullName>
    </submittedName>
</protein>
<gene>
    <name evidence="2" type="ORF">CIPAW_16G117000</name>
</gene>
<feature type="region of interest" description="Disordered" evidence="1">
    <location>
        <begin position="23"/>
        <end position="61"/>
    </location>
</feature>
<dbReference type="EMBL" id="CM031824">
    <property type="protein sequence ID" value="KAG6625706.1"/>
    <property type="molecule type" value="Genomic_DNA"/>
</dbReference>
<dbReference type="InterPro" id="IPR028322">
    <property type="entry name" value="PNRC-like_rgn"/>
</dbReference>
<keyword evidence="3" id="KW-1185">Reference proteome</keyword>
<proteinExistence type="predicted"/>
<dbReference type="Pfam" id="PF15365">
    <property type="entry name" value="PNRC"/>
    <property type="match status" value="1"/>
</dbReference>
<dbReference type="PANTHER" id="PTHR33670:SF15">
    <property type="entry name" value="OS02G0797600 PROTEIN"/>
    <property type="match status" value="1"/>
</dbReference>
<sequence length="178" mass="20030">MGIAIFPSQNCFQGRFRHEALTLTPLKPRRYSNPDSPQSRRQKRSPAGTQSNFENRNRRDGSVAARFPAKNLVMGQVKILKRGEALSQTKSYDNRKPRAKKENDLNLVLRSTDRLCPVPLTVQKYIRVSELKVVDEIYAGSAFVASPPPSCLPVPCFLGRNNGSATSDLRRLLRLDSF</sequence>
<evidence type="ECO:0000256" key="1">
    <source>
        <dbReference type="SAM" id="MobiDB-lite"/>
    </source>
</evidence>
<evidence type="ECO:0000313" key="2">
    <source>
        <dbReference type="EMBL" id="KAG6625706.1"/>
    </source>
</evidence>
<dbReference type="AlphaFoldDB" id="A0A8T1N335"/>
<evidence type="ECO:0000313" key="3">
    <source>
        <dbReference type="Proteomes" id="UP000811609"/>
    </source>
</evidence>
<dbReference type="GO" id="GO:0016071">
    <property type="term" value="P:mRNA metabolic process"/>
    <property type="evidence" value="ECO:0007669"/>
    <property type="project" value="UniProtKB-ARBA"/>
</dbReference>